<protein>
    <submittedName>
        <fullName evidence="1">Uncharacterized protein</fullName>
    </submittedName>
</protein>
<evidence type="ECO:0000313" key="1">
    <source>
        <dbReference type="EMBL" id="KAJ7620339.1"/>
    </source>
</evidence>
<organism evidence="1 2">
    <name type="scientific">Roridomyces roridus</name>
    <dbReference type="NCBI Taxonomy" id="1738132"/>
    <lineage>
        <taxon>Eukaryota</taxon>
        <taxon>Fungi</taxon>
        <taxon>Dikarya</taxon>
        <taxon>Basidiomycota</taxon>
        <taxon>Agaricomycotina</taxon>
        <taxon>Agaricomycetes</taxon>
        <taxon>Agaricomycetidae</taxon>
        <taxon>Agaricales</taxon>
        <taxon>Marasmiineae</taxon>
        <taxon>Mycenaceae</taxon>
        <taxon>Roridomyces</taxon>
    </lineage>
</organism>
<dbReference type="EMBL" id="JARKIF010000017">
    <property type="protein sequence ID" value="KAJ7620339.1"/>
    <property type="molecule type" value="Genomic_DNA"/>
</dbReference>
<name>A0AAD7BGH1_9AGAR</name>
<accession>A0AAD7BGH1</accession>
<evidence type="ECO:0000313" key="2">
    <source>
        <dbReference type="Proteomes" id="UP001221142"/>
    </source>
</evidence>
<proteinExistence type="predicted"/>
<gene>
    <name evidence="1" type="ORF">FB45DRAFT_1094457</name>
</gene>
<reference evidence="1" key="1">
    <citation type="submission" date="2023-03" db="EMBL/GenBank/DDBJ databases">
        <title>Massive genome expansion in bonnet fungi (Mycena s.s.) driven by repeated elements and novel gene families across ecological guilds.</title>
        <authorList>
            <consortium name="Lawrence Berkeley National Laboratory"/>
            <person name="Harder C.B."/>
            <person name="Miyauchi S."/>
            <person name="Viragh M."/>
            <person name="Kuo A."/>
            <person name="Thoen E."/>
            <person name="Andreopoulos B."/>
            <person name="Lu D."/>
            <person name="Skrede I."/>
            <person name="Drula E."/>
            <person name="Henrissat B."/>
            <person name="Morin E."/>
            <person name="Kohler A."/>
            <person name="Barry K."/>
            <person name="LaButti K."/>
            <person name="Morin E."/>
            <person name="Salamov A."/>
            <person name="Lipzen A."/>
            <person name="Mereny Z."/>
            <person name="Hegedus B."/>
            <person name="Baldrian P."/>
            <person name="Stursova M."/>
            <person name="Weitz H."/>
            <person name="Taylor A."/>
            <person name="Grigoriev I.V."/>
            <person name="Nagy L.G."/>
            <person name="Martin F."/>
            <person name="Kauserud H."/>
        </authorList>
    </citation>
    <scope>NUCLEOTIDE SEQUENCE</scope>
    <source>
        <strain evidence="1">9284</strain>
    </source>
</reference>
<comment type="caution">
    <text evidence="1">The sequence shown here is derived from an EMBL/GenBank/DDBJ whole genome shotgun (WGS) entry which is preliminary data.</text>
</comment>
<dbReference type="AlphaFoldDB" id="A0AAD7BGH1"/>
<sequence length="236" mass="26832">MSLHYNGAMAQLYGAPFQLGYYLLWQRSWFDSCFMTAVKPTFQCGQSLAGRSSYTSDDCGRHQQSKSDDEMGLLEFKNQVVPPKWQVVVAFHQVIIWEVEVLRITRFVIIKHARQVLPREMDVACLNKEWVVPEELPLGYEGSSTCPVREGLLGQNPTRGSKHMSPSEGTEVHARRNMGSWYRTHRAVLEPDEGGNTCQPVIPRQGIMMHIRGGRSWLHTGPQGWLHRDSIESGGY</sequence>
<keyword evidence="2" id="KW-1185">Reference proteome</keyword>
<dbReference type="Proteomes" id="UP001221142">
    <property type="component" value="Unassembled WGS sequence"/>
</dbReference>